<dbReference type="EMBL" id="JAOCEK010000002">
    <property type="protein sequence ID" value="MDH1333253.1"/>
    <property type="molecule type" value="Genomic_DNA"/>
</dbReference>
<evidence type="ECO:0000313" key="3">
    <source>
        <dbReference type="Proteomes" id="UP001161065"/>
    </source>
</evidence>
<dbReference type="AlphaFoldDB" id="A0AA42PX64"/>
<feature type="coiled-coil region" evidence="1">
    <location>
        <begin position="23"/>
        <end position="61"/>
    </location>
</feature>
<reference evidence="2" key="1">
    <citation type="submission" date="2022-09" db="EMBL/GenBank/DDBJ databases">
        <title>Intensive care unit water sources are persistently colonized with multi-drug resistant bacteria and are the site of extensive horizontal gene transfer of antibiotic resistance genes.</title>
        <authorList>
            <person name="Diorio-Toth L."/>
        </authorList>
    </citation>
    <scope>NUCLEOTIDE SEQUENCE</scope>
    <source>
        <strain evidence="2">GD03832</strain>
    </source>
</reference>
<evidence type="ECO:0000313" key="2">
    <source>
        <dbReference type="EMBL" id="MDH1333253.1"/>
    </source>
</evidence>
<comment type="caution">
    <text evidence="2">The sequence shown here is derived from an EMBL/GenBank/DDBJ whole genome shotgun (WGS) entry which is preliminary data.</text>
</comment>
<accession>A0AA42PX64</accession>
<organism evidence="2 3">
    <name type="scientific">Comamonas thiooxydans</name>
    <dbReference type="NCBI Taxonomy" id="363952"/>
    <lineage>
        <taxon>Bacteria</taxon>
        <taxon>Pseudomonadati</taxon>
        <taxon>Pseudomonadota</taxon>
        <taxon>Betaproteobacteria</taxon>
        <taxon>Burkholderiales</taxon>
        <taxon>Comamonadaceae</taxon>
        <taxon>Comamonas</taxon>
    </lineage>
</organism>
<evidence type="ECO:0000256" key="1">
    <source>
        <dbReference type="SAM" id="Coils"/>
    </source>
</evidence>
<dbReference type="RefSeq" id="WP_280006969.1">
    <property type="nucleotide sequence ID" value="NZ_JAOCEK010000002.1"/>
</dbReference>
<keyword evidence="1" id="KW-0175">Coiled coil</keyword>
<proteinExistence type="predicted"/>
<dbReference type="Proteomes" id="UP001161065">
    <property type="component" value="Unassembled WGS sequence"/>
</dbReference>
<gene>
    <name evidence="2" type="ORF">N5D63_03725</name>
</gene>
<protein>
    <submittedName>
        <fullName evidence="2">Uncharacterized protein</fullName>
    </submittedName>
</protein>
<name>A0AA42PX64_9BURK</name>
<sequence>MSEINNNERRQELLLLGQIHGLVQSLKDGQDQQNRRMDRMEQRMEEHYNGLDERLREVEKKAAVAGALSGGAVAVGTALVVEGIKTYFRGGGLGN</sequence>